<keyword evidence="4" id="KW-1185">Reference proteome</keyword>
<dbReference type="SUPFAM" id="SSF46955">
    <property type="entry name" value="Putative DNA-binding domain"/>
    <property type="match status" value="1"/>
</dbReference>
<dbReference type="EMBL" id="QGDQ01000036">
    <property type="protein sequence ID" value="PWJ47609.1"/>
    <property type="molecule type" value="Genomic_DNA"/>
</dbReference>
<dbReference type="InterPro" id="IPR041657">
    <property type="entry name" value="HTH_17"/>
</dbReference>
<feature type="region of interest" description="Disordered" evidence="1">
    <location>
        <begin position="59"/>
        <end position="81"/>
    </location>
</feature>
<accession>A0A315ZQM9</accession>
<evidence type="ECO:0000259" key="2">
    <source>
        <dbReference type="Pfam" id="PF12728"/>
    </source>
</evidence>
<protein>
    <submittedName>
        <fullName evidence="3">Excisionase family DNA binding protein</fullName>
    </submittedName>
</protein>
<sequence length="81" mass="9285">MNPRIATPSLEPLLTAREVAHLLGVPLSWVYDNVGQLPTFRIGRSLRFRAVEIEDWVEAQRQPQPGPRQEDARRPGERRVS</sequence>
<dbReference type="InterPro" id="IPR010093">
    <property type="entry name" value="SinI_DNA-bd"/>
</dbReference>
<feature type="domain" description="Helix-turn-helix" evidence="2">
    <location>
        <begin position="13"/>
        <end position="61"/>
    </location>
</feature>
<reference evidence="3 4" key="1">
    <citation type="submission" date="2018-03" db="EMBL/GenBank/DDBJ databases">
        <title>Genomic Encyclopedia of Archaeal and Bacterial Type Strains, Phase II (KMG-II): from individual species to whole genera.</title>
        <authorList>
            <person name="Goeker M."/>
        </authorList>
    </citation>
    <scope>NUCLEOTIDE SEQUENCE [LARGE SCALE GENOMIC DNA]</scope>
    <source>
        <strain evidence="3 4">DSM 44889</strain>
    </source>
</reference>
<evidence type="ECO:0000313" key="3">
    <source>
        <dbReference type="EMBL" id="PWJ47609.1"/>
    </source>
</evidence>
<evidence type="ECO:0000256" key="1">
    <source>
        <dbReference type="SAM" id="MobiDB-lite"/>
    </source>
</evidence>
<dbReference type="Pfam" id="PF12728">
    <property type="entry name" value="HTH_17"/>
    <property type="match status" value="1"/>
</dbReference>
<dbReference type="OrthoDB" id="194758at2"/>
<feature type="compositionally biased region" description="Basic and acidic residues" evidence="1">
    <location>
        <begin position="68"/>
        <end position="81"/>
    </location>
</feature>
<comment type="caution">
    <text evidence="3">The sequence shown here is derived from an EMBL/GenBank/DDBJ whole genome shotgun (WGS) entry which is preliminary data.</text>
</comment>
<proteinExistence type="predicted"/>
<dbReference type="RefSeq" id="WP_109776344.1">
    <property type="nucleotide sequence ID" value="NZ_QGDQ01000036.1"/>
</dbReference>
<dbReference type="NCBIfam" id="TIGR01764">
    <property type="entry name" value="excise"/>
    <property type="match status" value="1"/>
</dbReference>
<organism evidence="3 4">
    <name type="scientific">Quadrisphaera granulorum</name>
    <dbReference type="NCBI Taxonomy" id="317664"/>
    <lineage>
        <taxon>Bacteria</taxon>
        <taxon>Bacillati</taxon>
        <taxon>Actinomycetota</taxon>
        <taxon>Actinomycetes</taxon>
        <taxon>Kineosporiales</taxon>
        <taxon>Kineosporiaceae</taxon>
        <taxon>Quadrisphaera</taxon>
    </lineage>
</organism>
<dbReference type="InterPro" id="IPR009061">
    <property type="entry name" value="DNA-bd_dom_put_sf"/>
</dbReference>
<dbReference type="Proteomes" id="UP000245469">
    <property type="component" value="Unassembled WGS sequence"/>
</dbReference>
<dbReference type="GO" id="GO:0003677">
    <property type="term" value="F:DNA binding"/>
    <property type="evidence" value="ECO:0007669"/>
    <property type="project" value="InterPro"/>
</dbReference>
<evidence type="ECO:0000313" key="4">
    <source>
        <dbReference type="Proteomes" id="UP000245469"/>
    </source>
</evidence>
<gene>
    <name evidence="3" type="ORF">BXY45_13641</name>
</gene>
<dbReference type="AlphaFoldDB" id="A0A315ZQM9"/>
<name>A0A315ZQM9_9ACTN</name>